<keyword evidence="7" id="KW-0472">Membrane</keyword>
<evidence type="ECO:0000259" key="8">
    <source>
        <dbReference type="PROSITE" id="PS50940"/>
    </source>
</evidence>
<dbReference type="InterPro" id="IPR036508">
    <property type="entry name" value="Chitin-bd_dom_sf"/>
</dbReference>
<dbReference type="EMBL" id="ACPB03014772">
    <property type="status" value="NOT_ANNOTATED_CDS"/>
    <property type="molecule type" value="Genomic_DNA"/>
</dbReference>
<evidence type="ECO:0000256" key="6">
    <source>
        <dbReference type="SAM" id="MobiDB-lite"/>
    </source>
</evidence>
<feature type="region of interest" description="Disordered" evidence="6">
    <location>
        <begin position="250"/>
        <end position="282"/>
    </location>
</feature>
<dbReference type="Gene3D" id="2.170.140.10">
    <property type="entry name" value="Chitin binding domain"/>
    <property type="match status" value="2"/>
</dbReference>
<feature type="region of interest" description="Disordered" evidence="6">
    <location>
        <begin position="429"/>
        <end position="448"/>
    </location>
</feature>
<keyword evidence="3" id="KW-0677">Repeat</keyword>
<evidence type="ECO:0000256" key="5">
    <source>
        <dbReference type="ARBA" id="ARBA00023180"/>
    </source>
</evidence>
<keyword evidence="10" id="KW-1185">Reference proteome</keyword>
<dbReference type="GO" id="GO:0005576">
    <property type="term" value="C:extracellular region"/>
    <property type="evidence" value="ECO:0007669"/>
    <property type="project" value="InterPro"/>
</dbReference>
<dbReference type="EMBL" id="ACPB03014770">
    <property type="status" value="NOT_ANNOTATED_CDS"/>
    <property type="molecule type" value="Genomic_DNA"/>
</dbReference>
<proteinExistence type="predicted"/>
<organism evidence="9 10">
    <name type="scientific">Rhodnius prolixus</name>
    <name type="common">Triatomid bug</name>
    <dbReference type="NCBI Taxonomy" id="13249"/>
    <lineage>
        <taxon>Eukaryota</taxon>
        <taxon>Metazoa</taxon>
        <taxon>Ecdysozoa</taxon>
        <taxon>Arthropoda</taxon>
        <taxon>Hexapoda</taxon>
        <taxon>Insecta</taxon>
        <taxon>Pterygota</taxon>
        <taxon>Neoptera</taxon>
        <taxon>Paraneoptera</taxon>
        <taxon>Hemiptera</taxon>
        <taxon>Heteroptera</taxon>
        <taxon>Panheteroptera</taxon>
        <taxon>Cimicomorpha</taxon>
        <taxon>Reduviidae</taxon>
        <taxon>Triatominae</taxon>
        <taxon>Rhodnius</taxon>
    </lineage>
</organism>
<evidence type="ECO:0000256" key="2">
    <source>
        <dbReference type="ARBA" id="ARBA00022729"/>
    </source>
</evidence>
<reference evidence="9" key="1">
    <citation type="submission" date="2015-05" db="UniProtKB">
        <authorList>
            <consortium name="EnsemblMetazoa"/>
        </authorList>
    </citation>
    <scope>IDENTIFICATION</scope>
</reference>
<feature type="compositionally biased region" description="Low complexity" evidence="6">
    <location>
        <begin position="255"/>
        <end position="267"/>
    </location>
</feature>
<accession>T1H8C2</accession>
<dbReference type="PROSITE" id="PS50940">
    <property type="entry name" value="CHIT_BIND_II"/>
    <property type="match status" value="2"/>
</dbReference>
<name>T1H8C2_RHOPR</name>
<feature type="domain" description="Chitin-binding type-2" evidence="8">
    <location>
        <begin position="63"/>
        <end position="119"/>
    </location>
</feature>
<protein>
    <recommendedName>
        <fullName evidence="8">Chitin-binding type-2 domain-containing protein</fullName>
    </recommendedName>
</protein>
<keyword evidence="4" id="KW-1015">Disulfide bond</keyword>
<evidence type="ECO:0000313" key="9">
    <source>
        <dbReference type="EnsemblMetazoa" id="RPRC000262-PA"/>
    </source>
</evidence>
<feature type="region of interest" description="Disordered" evidence="6">
    <location>
        <begin position="336"/>
        <end position="383"/>
    </location>
</feature>
<dbReference type="Proteomes" id="UP000015103">
    <property type="component" value="Unassembled WGS sequence"/>
</dbReference>
<feature type="region of interest" description="Disordered" evidence="6">
    <location>
        <begin position="1"/>
        <end position="35"/>
    </location>
</feature>
<evidence type="ECO:0000256" key="1">
    <source>
        <dbReference type="ARBA" id="ARBA00022669"/>
    </source>
</evidence>
<dbReference type="PANTHER" id="PTHR23301:SF0">
    <property type="entry name" value="CHITIN-BINDING TYPE-2 DOMAIN-CONTAINING PROTEIN-RELATED"/>
    <property type="match status" value="1"/>
</dbReference>
<keyword evidence="7" id="KW-1133">Transmembrane helix</keyword>
<dbReference type="AlphaFoldDB" id="T1H8C2"/>
<keyword evidence="2" id="KW-0732">Signal</keyword>
<dbReference type="InParanoid" id="T1H8C2"/>
<feature type="domain" description="Chitin-binding type-2" evidence="8">
    <location>
        <begin position="175"/>
        <end position="235"/>
    </location>
</feature>
<dbReference type="SUPFAM" id="SSF57625">
    <property type="entry name" value="Invertebrate chitin-binding proteins"/>
    <property type="match status" value="2"/>
</dbReference>
<keyword evidence="7" id="KW-0812">Transmembrane</keyword>
<sequence>MVDYSGGNRLSRNHNRRYNEDYQHHRNNGYRNNGYRYRNGLTREEEIYLREYAKASLYNSRPNFRCPANGHFPDPTSCARFYICEHGRAKHYVCNQYTDVYSAKNRSCIKQENKTSCSHFNCNFHSNGRNFRQHYLYSTYAEEPSIFARCNRGKPDRLYKCIQGNSFNEKIQRCVKECRFGGIIAYSGNCDKYLKCEISFFRFRRYTIKPCPSGTWFNQDFEQCTTIGVTRHCPKVKLQLNKNMTQERLNNTVNTTPPKRLTTTKPKSLGAQTTEQRNTATVHTRVTSRHDTTISKINVPAINTETVTSAKYITKYRGMTPPSVVTTTKERITDADSFISKTEHTTADHQKYSTAPSNKEDYAIKPTTNTKAKQKTAHNKEQTITESSTFKATTNSTAHYKWFTETSALPDITETRDDNYLTTNVPSQKTEYTDEPVEPTSIPPIRTNTNTTQRLTTVKQKKLYSWRTFSTLMIFVFHLLIHLITKSI</sequence>
<dbReference type="HOGENOM" id="CLU_559370_0_0_1"/>
<dbReference type="VEuPathDB" id="VectorBase:RPRC000262"/>
<dbReference type="InterPro" id="IPR002557">
    <property type="entry name" value="Chitin-bd_dom"/>
</dbReference>
<dbReference type="PANTHER" id="PTHR23301">
    <property type="entry name" value="CHITIN BINDING PERITROPHIN-A"/>
    <property type="match status" value="1"/>
</dbReference>
<dbReference type="Pfam" id="PF01607">
    <property type="entry name" value="CBM_14"/>
    <property type="match status" value="2"/>
</dbReference>
<dbReference type="EnsemblMetazoa" id="RPRC000262-RA">
    <property type="protein sequence ID" value="RPRC000262-PA"/>
    <property type="gene ID" value="RPRC000262"/>
</dbReference>
<evidence type="ECO:0000256" key="3">
    <source>
        <dbReference type="ARBA" id="ARBA00022737"/>
    </source>
</evidence>
<keyword evidence="5" id="KW-0325">Glycoprotein</keyword>
<dbReference type="EMBL" id="ACPB03014771">
    <property type="status" value="NOT_ANNOTATED_CDS"/>
    <property type="molecule type" value="Genomic_DNA"/>
</dbReference>
<dbReference type="InterPro" id="IPR051940">
    <property type="entry name" value="Chitin_bind-dev_reg"/>
</dbReference>
<evidence type="ECO:0000256" key="7">
    <source>
        <dbReference type="SAM" id="Phobius"/>
    </source>
</evidence>
<dbReference type="GO" id="GO:0008061">
    <property type="term" value="F:chitin binding"/>
    <property type="evidence" value="ECO:0007669"/>
    <property type="project" value="UniProtKB-KW"/>
</dbReference>
<feature type="transmembrane region" description="Helical" evidence="7">
    <location>
        <begin position="464"/>
        <end position="484"/>
    </location>
</feature>
<keyword evidence="1" id="KW-0147">Chitin-binding</keyword>
<evidence type="ECO:0000313" key="10">
    <source>
        <dbReference type="Proteomes" id="UP000015103"/>
    </source>
</evidence>
<dbReference type="SMART" id="SM00494">
    <property type="entry name" value="ChtBD2"/>
    <property type="match status" value="2"/>
</dbReference>
<feature type="compositionally biased region" description="Polar residues" evidence="6">
    <location>
        <begin position="270"/>
        <end position="282"/>
    </location>
</feature>
<feature type="compositionally biased region" description="Basic and acidic residues" evidence="6">
    <location>
        <begin position="341"/>
        <end position="351"/>
    </location>
</feature>
<evidence type="ECO:0000256" key="4">
    <source>
        <dbReference type="ARBA" id="ARBA00023157"/>
    </source>
</evidence>